<reference evidence="4" key="1">
    <citation type="journal article" date="2007" name="Nature">
        <title>The grapevine genome sequence suggests ancestral hexaploidization in major angiosperm phyla.</title>
        <authorList>
            <consortium name="The French-Italian Public Consortium for Grapevine Genome Characterization."/>
            <person name="Jaillon O."/>
            <person name="Aury J.-M."/>
            <person name="Noel B."/>
            <person name="Policriti A."/>
            <person name="Clepet C."/>
            <person name="Casagrande A."/>
            <person name="Choisne N."/>
            <person name="Aubourg S."/>
            <person name="Vitulo N."/>
            <person name="Jubin C."/>
            <person name="Vezzi A."/>
            <person name="Legeai F."/>
            <person name="Hugueney P."/>
            <person name="Dasilva C."/>
            <person name="Horner D."/>
            <person name="Mica E."/>
            <person name="Jublot D."/>
            <person name="Poulain J."/>
            <person name="Bruyere C."/>
            <person name="Billault A."/>
            <person name="Segurens B."/>
            <person name="Gouyvenoux M."/>
            <person name="Ugarte E."/>
            <person name="Cattonaro F."/>
            <person name="Anthouard V."/>
            <person name="Vico V."/>
            <person name="Del Fabbro C."/>
            <person name="Alaux M."/>
            <person name="Di Gaspero G."/>
            <person name="Dumas V."/>
            <person name="Felice N."/>
            <person name="Paillard S."/>
            <person name="Juman I."/>
            <person name="Moroldo M."/>
            <person name="Scalabrin S."/>
            <person name="Canaguier A."/>
            <person name="Le Clainche I."/>
            <person name="Malacrida G."/>
            <person name="Durand E."/>
            <person name="Pesole G."/>
            <person name="Laucou V."/>
            <person name="Chatelet P."/>
            <person name="Merdinoglu D."/>
            <person name="Delledonne M."/>
            <person name="Pezzotti M."/>
            <person name="Lecharny A."/>
            <person name="Scarpelli C."/>
            <person name="Artiguenave F."/>
            <person name="Pe M.E."/>
            <person name="Valle G."/>
            <person name="Morgante M."/>
            <person name="Caboche M."/>
            <person name="Adam-Blondon A.-F."/>
            <person name="Weissenbach J."/>
            <person name="Quetier F."/>
            <person name="Wincker P."/>
        </authorList>
    </citation>
    <scope>NUCLEOTIDE SEQUENCE [LARGE SCALE GENOMIC DNA]</scope>
    <source>
        <strain evidence="4">cv. Pinot noir / PN40024</strain>
    </source>
</reference>
<dbReference type="PANTHER" id="PTHR37908:SF4">
    <property type="entry name" value="PROTEIN, PUTATIVE-RELATED"/>
    <property type="match status" value="1"/>
</dbReference>
<keyword evidence="4" id="KW-1185">Reference proteome</keyword>
<dbReference type="OrthoDB" id="1655189at2759"/>
<name>D7SXD8_VITVI</name>
<dbReference type="eggNOG" id="ENOG502SG53">
    <property type="taxonomic scope" value="Eukaryota"/>
</dbReference>
<dbReference type="PaxDb" id="29760-VIT_14s0108g00990.t01"/>
<dbReference type="OMA" id="RVAMMET"/>
<proteinExistence type="predicted"/>
<evidence type="ECO:0000313" key="3">
    <source>
        <dbReference type="EMBL" id="CBI22235.3"/>
    </source>
</evidence>
<dbReference type="HOGENOM" id="CLU_192472_0_0_1"/>
<dbReference type="AlphaFoldDB" id="D7SXD8"/>
<evidence type="ECO:0000313" key="4">
    <source>
        <dbReference type="Proteomes" id="UP000009183"/>
    </source>
</evidence>
<evidence type="ECO:0000256" key="1">
    <source>
        <dbReference type="SAM" id="MobiDB-lite"/>
    </source>
</evidence>
<dbReference type="EMBL" id="FN595239">
    <property type="protein sequence ID" value="CBI22235.3"/>
    <property type="molecule type" value="Genomic_DNA"/>
</dbReference>
<protein>
    <submittedName>
        <fullName evidence="3">Uncharacterized protein</fullName>
    </submittedName>
</protein>
<dbReference type="InParanoid" id="D7SXD8"/>
<feature type="chain" id="PRO_5003106018" evidence="2">
    <location>
        <begin position="22"/>
        <end position="79"/>
    </location>
</feature>
<accession>D7SXD8</accession>
<feature type="signal peptide" evidence="2">
    <location>
        <begin position="1"/>
        <end position="21"/>
    </location>
</feature>
<feature type="region of interest" description="Disordered" evidence="1">
    <location>
        <begin position="60"/>
        <end position="79"/>
    </location>
</feature>
<gene>
    <name evidence="3" type="ordered locus">VIT_14s0108g00990</name>
</gene>
<dbReference type="PANTHER" id="PTHR37908">
    <property type="entry name" value="TRANSMEMBRANE PROTEIN"/>
    <property type="match status" value="1"/>
</dbReference>
<organism evidence="3 4">
    <name type="scientific">Vitis vinifera</name>
    <name type="common">Grape</name>
    <dbReference type="NCBI Taxonomy" id="29760"/>
    <lineage>
        <taxon>Eukaryota</taxon>
        <taxon>Viridiplantae</taxon>
        <taxon>Streptophyta</taxon>
        <taxon>Embryophyta</taxon>
        <taxon>Tracheophyta</taxon>
        <taxon>Spermatophyta</taxon>
        <taxon>Magnoliopsida</taxon>
        <taxon>eudicotyledons</taxon>
        <taxon>Gunneridae</taxon>
        <taxon>Pentapetalae</taxon>
        <taxon>rosids</taxon>
        <taxon>Vitales</taxon>
        <taxon>Vitaceae</taxon>
        <taxon>Viteae</taxon>
        <taxon>Vitis</taxon>
    </lineage>
</organism>
<sequence>MGRSCFLRALFLSALLLLSSSHGFGRKAMESFELKDSSTVLVKESAGKARVMIQMMDYEEPVPNTNPKSGYYLSPPPQG</sequence>
<keyword evidence="2" id="KW-0732">Signal</keyword>
<dbReference type="Proteomes" id="UP000009183">
    <property type="component" value="Chromosome 14"/>
</dbReference>
<evidence type="ECO:0000256" key="2">
    <source>
        <dbReference type="SAM" id="SignalP"/>
    </source>
</evidence>